<evidence type="ECO:0000259" key="3">
    <source>
        <dbReference type="PROSITE" id="PS50930"/>
    </source>
</evidence>
<feature type="domain" description="HTH LytTR-type" evidence="3">
    <location>
        <begin position="138"/>
        <end position="236"/>
    </location>
</feature>
<dbReference type="PANTHER" id="PTHR45526:SF1">
    <property type="entry name" value="TRANSCRIPTIONAL REGULATORY PROTEIN DCUR-RELATED"/>
    <property type="match status" value="1"/>
</dbReference>
<dbReference type="PROSITE" id="PS50930">
    <property type="entry name" value="HTH_LYTTR"/>
    <property type="match status" value="1"/>
</dbReference>
<feature type="modified residue" description="4-aspartylphosphate" evidence="1">
    <location>
        <position position="55"/>
    </location>
</feature>
<dbReference type="Gene3D" id="2.40.50.1020">
    <property type="entry name" value="LytTr DNA-binding domain"/>
    <property type="match status" value="1"/>
</dbReference>
<keyword evidence="1" id="KW-0597">Phosphoprotein</keyword>
<dbReference type="Proteomes" id="UP001172083">
    <property type="component" value="Unassembled WGS sequence"/>
</dbReference>
<dbReference type="InterPro" id="IPR001789">
    <property type="entry name" value="Sig_transdc_resp-reg_receiver"/>
</dbReference>
<dbReference type="Pfam" id="PF04397">
    <property type="entry name" value="LytTR"/>
    <property type="match status" value="1"/>
</dbReference>
<dbReference type="SMART" id="SM00448">
    <property type="entry name" value="REC"/>
    <property type="match status" value="1"/>
</dbReference>
<dbReference type="Gene3D" id="3.40.50.2300">
    <property type="match status" value="1"/>
</dbReference>
<dbReference type="PANTHER" id="PTHR45526">
    <property type="entry name" value="TRANSCRIPTIONAL REGULATORY PROTEIN DPIA"/>
    <property type="match status" value="1"/>
</dbReference>
<comment type="caution">
    <text evidence="4">The sequence shown here is derived from an EMBL/GenBank/DDBJ whole genome shotgun (WGS) entry which is preliminary data.</text>
</comment>
<dbReference type="InterPro" id="IPR051271">
    <property type="entry name" value="2C-system_Tx_regulators"/>
</dbReference>
<dbReference type="Pfam" id="PF00072">
    <property type="entry name" value="Response_reg"/>
    <property type="match status" value="1"/>
</dbReference>
<dbReference type="SMART" id="SM00850">
    <property type="entry name" value="LytTR"/>
    <property type="match status" value="1"/>
</dbReference>
<reference evidence="4" key="1">
    <citation type="submission" date="2023-06" db="EMBL/GenBank/DDBJ databases">
        <title>Genomic of Agaribacillus aureum.</title>
        <authorList>
            <person name="Wang G."/>
        </authorList>
    </citation>
    <scope>NUCLEOTIDE SEQUENCE</scope>
    <source>
        <strain evidence="4">BMA12</strain>
    </source>
</reference>
<sequence length="236" mass="27220">MKTRCLIVDDEPIAIEVIKSHLRHFETIEITATAGNAVKAVEILNRQQIDLMFLDIQMPQITGLDFLRSLSHPPGVIITTAFRDYALVGYELDVVDYLLKPVSFERFLKAIQKYFKQEGTKKNHLPSLTAPKSPAQYIFIRADRKTIKLPLQKIIFIESLKDYVKIHTDQKVVITKEQISQLEARLSPHQFMRIHRSFIIATDRIEAFSHEGIEVEGKTLPIGRSYKNSVMNRLYL</sequence>
<protein>
    <submittedName>
        <fullName evidence="4">Response regulator transcription factor</fullName>
    </submittedName>
</protein>
<dbReference type="PROSITE" id="PS50110">
    <property type="entry name" value="RESPONSE_REGULATORY"/>
    <property type="match status" value="1"/>
</dbReference>
<dbReference type="InterPro" id="IPR011006">
    <property type="entry name" value="CheY-like_superfamily"/>
</dbReference>
<evidence type="ECO:0000256" key="1">
    <source>
        <dbReference type="PROSITE-ProRule" id="PRU00169"/>
    </source>
</evidence>
<dbReference type="EMBL" id="JAUJEB010000004">
    <property type="protein sequence ID" value="MDN5214366.1"/>
    <property type="molecule type" value="Genomic_DNA"/>
</dbReference>
<name>A0ABT8LAW2_9BACT</name>
<accession>A0ABT8LAW2</accession>
<gene>
    <name evidence="4" type="ORF">QQ020_19965</name>
</gene>
<dbReference type="RefSeq" id="WP_346759700.1">
    <property type="nucleotide sequence ID" value="NZ_JAUJEB010000004.1"/>
</dbReference>
<evidence type="ECO:0000313" key="5">
    <source>
        <dbReference type="Proteomes" id="UP001172083"/>
    </source>
</evidence>
<evidence type="ECO:0000313" key="4">
    <source>
        <dbReference type="EMBL" id="MDN5214366.1"/>
    </source>
</evidence>
<organism evidence="4 5">
    <name type="scientific">Agaribacillus aureus</name>
    <dbReference type="NCBI Taxonomy" id="3051825"/>
    <lineage>
        <taxon>Bacteria</taxon>
        <taxon>Pseudomonadati</taxon>
        <taxon>Bacteroidota</taxon>
        <taxon>Cytophagia</taxon>
        <taxon>Cytophagales</taxon>
        <taxon>Splendidivirgaceae</taxon>
        <taxon>Agaribacillus</taxon>
    </lineage>
</organism>
<proteinExistence type="predicted"/>
<keyword evidence="5" id="KW-1185">Reference proteome</keyword>
<dbReference type="SUPFAM" id="SSF52172">
    <property type="entry name" value="CheY-like"/>
    <property type="match status" value="1"/>
</dbReference>
<feature type="domain" description="Response regulatory" evidence="2">
    <location>
        <begin position="4"/>
        <end position="115"/>
    </location>
</feature>
<evidence type="ECO:0000259" key="2">
    <source>
        <dbReference type="PROSITE" id="PS50110"/>
    </source>
</evidence>
<dbReference type="InterPro" id="IPR007492">
    <property type="entry name" value="LytTR_DNA-bd_dom"/>
</dbReference>